<evidence type="ECO:0000313" key="2">
    <source>
        <dbReference type="EMBL" id="PZA18780.1"/>
    </source>
</evidence>
<evidence type="ECO:0000259" key="1">
    <source>
        <dbReference type="Pfam" id="PF03471"/>
    </source>
</evidence>
<organism evidence="2 3">
    <name type="scientific">Modestobacter versicolor</name>
    <dbReference type="NCBI Taxonomy" id="429133"/>
    <lineage>
        <taxon>Bacteria</taxon>
        <taxon>Bacillati</taxon>
        <taxon>Actinomycetota</taxon>
        <taxon>Actinomycetes</taxon>
        <taxon>Geodermatophilales</taxon>
        <taxon>Geodermatophilaceae</taxon>
        <taxon>Modestobacter</taxon>
    </lineage>
</organism>
<accession>A0A323V3Z3</accession>
<dbReference type="InterPro" id="IPR005170">
    <property type="entry name" value="Transptr-assoc_dom"/>
</dbReference>
<keyword evidence="3" id="KW-1185">Reference proteome</keyword>
<proteinExistence type="predicted"/>
<dbReference type="RefSeq" id="WP_220036173.1">
    <property type="nucleotide sequence ID" value="NZ_QKNV01000661.1"/>
</dbReference>
<comment type="caution">
    <text evidence="2">The sequence shown here is derived from an EMBL/GenBank/DDBJ whole genome shotgun (WGS) entry which is preliminary data.</text>
</comment>
<feature type="non-terminal residue" evidence="2">
    <location>
        <position position="1"/>
    </location>
</feature>
<dbReference type="AlphaFoldDB" id="A0A323V3Z3"/>
<reference evidence="2 3" key="1">
    <citation type="submission" date="2018-06" db="EMBL/GenBank/DDBJ databases">
        <title>Draft genome sequence of Modestobacter versicolor CP153-2.</title>
        <authorList>
            <person name="Gundlapally S.R."/>
        </authorList>
    </citation>
    <scope>NUCLEOTIDE SEQUENCE [LARGE SCALE GENOMIC DNA]</scope>
    <source>
        <strain evidence="2 3">CP153-2</strain>
    </source>
</reference>
<dbReference type="Pfam" id="PF03471">
    <property type="entry name" value="CorC_HlyC"/>
    <property type="match status" value="1"/>
</dbReference>
<name>A0A323V3Z3_9ACTN</name>
<gene>
    <name evidence="2" type="ORF">DMO24_24265</name>
</gene>
<protein>
    <submittedName>
        <fullName evidence="2">Potassium/proton antiporter</fullName>
    </submittedName>
</protein>
<sequence>FVLNADVTLADLAGFYALPEHAEEDINTRVSDIFVKRFHRRVVVGDHVVLGNLIFTAREVADDGTILKVGVKPQ</sequence>
<feature type="domain" description="Transporter-associated" evidence="1">
    <location>
        <begin position="1"/>
        <end position="73"/>
    </location>
</feature>
<dbReference type="EMBL" id="QKNV01000661">
    <property type="protein sequence ID" value="PZA18780.1"/>
    <property type="molecule type" value="Genomic_DNA"/>
</dbReference>
<dbReference type="Proteomes" id="UP000247602">
    <property type="component" value="Unassembled WGS sequence"/>
</dbReference>
<evidence type="ECO:0000313" key="3">
    <source>
        <dbReference type="Proteomes" id="UP000247602"/>
    </source>
</evidence>